<evidence type="ECO:0000256" key="2">
    <source>
        <dbReference type="ARBA" id="ARBA00022527"/>
    </source>
</evidence>
<protein>
    <recommendedName>
        <fullName evidence="1">non-specific serine/threonine protein kinase</fullName>
        <ecNumber evidence="1">2.7.11.1</ecNumber>
    </recommendedName>
</protein>
<feature type="region of interest" description="Disordered" evidence="8">
    <location>
        <begin position="294"/>
        <end position="313"/>
    </location>
</feature>
<dbReference type="SMART" id="SM00220">
    <property type="entry name" value="S_TKc"/>
    <property type="match status" value="1"/>
</dbReference>
<keyword evidence="3" id="KW-0808">Transferase</keyword>
<dbReference type="PROSITE" id="PS00108">
    <property type="entry name" value="PROTEIN_KINASE_ST"/>
    <property type="match status" value="1"/>
</dbReference>
<reference evidence="11 12" key="1">
    <citation type="journal article" date="2019" name="Int. J. Syst. Evol. Microbiol.">
        <title>The Global Catalogue of Microorganisms (GCM) 10K type strain sequencing project: providing services to taxonomists for standard genome sequencing and annotation.</title>
        <authorList>
            <consortium name="The Broad Institute Genomics Platform"/>
            <consortium name="The Broad Institute Genome Sequencing Center for Infectious Disease"/>
            <person name="Wu L."/>
            <person name="Ma J."/>
        </authorList>
    </citation>
    <scope>NUCLEOTIDE SEQUENCE [LARGE SCALE GENOMIC DNA]</scope>
    <source>
        <strain evidence="11 12">JCM 13850</strain>
    </source>
</reference>
<dbReference type="InterPro" id="IPR011009">
    <property type="entry name" value="Kinase-like_dom_sf"/>
</dbReference>
<dbReference type="Proteomes" id="UP001501020">
    <property type="component" value="Unassembled WGS sequence"/>
</dbReference>
<evidence type="ECO:0000256" key="4">
    <source>
        <dbReference type="ARBA" id="ARBA00022741"/>
    </source>
</evidence>
<evidence type="ECO:0000313" key="12">
    <source>
        <dbReference type="Proteomes" id="UP001501020"/>
    </source>
</evidence>
<dbReference type="Gene3D" id="3.30.200.20">
    <property type="entry name" value="Phosphorylase Kinase, domain 1"/>
    <property type="match status" value="1"/>
</dbReference>
<dbReference type="PROSITE" id="PS50011">
    <property type="entry name" value="PROTEIN_KINASE_DOM"/>
    <property type="match status" value="1"/>
</dbReference>
<keyword evidence="9" id="KW-0472">Membrane</keyword>
<dbReference type="EC" id="2.7.11.1" evidence="1"/>
<accession>A0ABN2ZM98</accession>
<evidence type="ECO:0000256" key="1">
    <source>
        <dbReference type="ARBA" id="ARBA00012513"/>
    </source>
</evidence>
<feature type="transmembrane region" description="Helical" evidence="9">
    <location>
        <begin position="358"/>
        <end position="379"/>
    </location>
</feature>
<keyword evidence="4 7" id="KW-0547">Nucleotide-binding</keyword>
<evidence type="ECO:0000256" key="5">
    <source>
        <dbReference type="ARBA" id="ARBA00022777"/>
    </source>
</evidence>
<feature type="compositionally biased region" description="Low complexity" evidence="8">
    <location>
        <begin position="294"/>
        <end position="308"/>
    </location>
</feature>
<dbReference type="Gene3D" id="1.10.510.10">
    <property type="entry name" value="Transferase(Phosphotransferase) domain 1"/>
    <property type="match status" value="1"/>
</dbReference>
<dbReference type="EMBL" id="BAAAMR010000038">
    <property type="protein sequence ID" value="GAA2144375.1"/>
    <property type="molecule type" value="Genomic_DNA"/>
</dbReference>
<dbReference type="InterPro" id="IPR017441">
    <property type="entry name" value="Protein_kinase_ATP_BS"/>
</dbReference>
<evidence type="ECO:0000256" key="9">
    <source>
        <dbReference type="SAM" id="Phobius"/>
    </source>
</evidence>
<comment type="caution">
    <text evidence="11">The sequence shown here is derived from an EMBL/GenBank/DDBJ whole genome shotgun (WGS) entry which is preliminary data.</text>
</comment>
<evidence type="ECO:0000256" key="6">
    <source>
        <dbReference type="ARBA" id="ARBA00022840"/>
    </source>
</evidence>
<evidence type="ECO:0000256" key="7">
    <source>
        <dbReference type="PROSITE-ProRule" id="PRU10141"/>
    </source>
</evidence>
<dbReference type="RefSeq" id="WP_344270062.1">
    <property type="nucleotide sequence ID" value="NZ_BAAAMR010000038.1"/>
</dbReference>
<feature type="domain" description="Protein kinase" evidence="10">
    <location>
        <begin position="11"/>
        <end position="268"/>
    </location>
</feature>
<keyword evidence="9" id="KW-1133">Transmembrane helix</keyword>
<dbReference type="PANTHER" id="PTHR43289:SF6">
    <property type="entry name" value="SERINE_THREONINE-PROTEIN KINASE NEKL-3"/>
    <property type="match status" value="1"/>
</dbReference>
<dbReference type="SUPFAM" id="SSF56112">
    <property type="entry name" value="Protein kinase-like (PK-like)"/>
    <property type="match status" value="1"/>
</dbReference>
<feature type="binding site" evidence="7">
    <location>
        <position position="40"/>
    </location>
    <ligand>
        <name>ATP</name>
        <dbReference type="ChEBI" id="CHEBI:30616"/>
    </ligand>
</feature>
<dbReference type="InterPro" id="IPR000719">
    <property type="entry name" value="Prot_kinase_dom"/>
</dbReference>
<keyword evidence="9" id="KW-0812">Transmembrane</keyword>
<keyword evidence="5" id="KW-0418">Kinase</keyword>
<name>A0ABN2ZM98_9ACTN</name>
<proteinExistence type="predicted"/>
<organism evidence="11 12">
    <name type="scientific">Actinomadura napierensis</name>
    <dbReference type="NCBI Taxonomy" id="267854"/>
    <lineage>
        <taxon>Bacteria</taxon>
        <taxon>Bacillati</taxon>
        <taxon>Actinomycetota</taxon>
        <taxon>Actinomycetes</taxon>
        <taxon>Streptosporangiales</taxon>
        <taxon>Thermomonosporaceae</taxon>
        <taxon>Actinomadura</taxon>
    </lineage>
</organism>
<evidence type="ECO:0000256" key="8">
    <source>
        <dbReference type="SAM" id="MobiDB-lite"/>
    </source>
</evidence>
<dbReference type="PANTHER" id="PTHR43289">
    <property type="entry name" value="MITOGEN-ACTIVATED PROTEIN KINASE KINASE KINASE 20-RELATED"/>
    <property type="match status" value="1"/>
</dbReference>
<dbReference type="CDD" id="cd14014">
    <property type="entry name" value="STKc_PknB_like"/>
    <property type="match status" value="1"/>
</dbReference>
<dbReference type="PROSITE" id="PS00107">
    <property type="entry name" value="PROTEIN_KINASE_ATP"/>
    <property type="match status" value="1"/>
</dbReference>
<dbReference type="Pfam" id="PF00069">
    <property type="entry name" value="Pkinase"/>
    <property type="match status" value="1"/>
</dbReference>
<evidence type="ECO:0000256" key="3">
    <source>
        <dbReference type="ARBA" id="ARBA00022679"/>
    </source>
</evidence>
<gene>
    <name evidence="11" type="ORF">GCM10009727_44100</name>
</gene>
<sequence>MEEGRLLAGRYRLLSVVGRGGMGTVWRARDETLDREVAVKEVLLPSGLSDDDRHTRHQRTLREARASARLNHPGVVTVHDVVDEDDRPWIVMELVRARSLQDVLDDDGPLPPGRVAAVGRQIIGALRAAHAIGILHRDVKPANVLVTDDDRAVLTDFGIAQMAGDATLTGTGLIMGSPAYMSPERVNGDRAIPASDLWALGATLYAACEGKAPHHRSDAMAVLAAVMTQEVPPPKNAGPLEPVLLGLLERDPVRRMSAERAEEALAAVASGHAAGQAAAQLAWSQATAADGQAAYAGASTGPGTGPTQSAPPPVPHQYVPVPDMTVGYPPGTNGQQWTPMPGGPGTVGVPPAKRRSPVVPIIAGSLAVAAIVAAAVLFLRPDGGSDPKTDASKQPVAQGTEKPVTQAPTSQTPTTAPSKTWPAGLVKAYGPGYTIGVPPSWKRSATSRGVAWTDPVTKAYVQVDKTQWTGDPFDHWTEWKQQAIADGLLKNFQQVGEITQSSVAGHRAADIEFTWSRSTGTTHALDRGVIVGGTPYAVVVAVPSSQWRTKESLVKDVLSTFLPSGVG</sequence>
<evidence type="ECO:0000313" key="11">
    <source>
        <dbReference type="EMBL" id="GAA2144375.1"/>
    </source>
</evidence>
<evidence type="ECO:0000259" key="10">
    <source>
        <dbReference type="PROSITE" id="PS50011"/>
    </source>
</evidence>
<feature type="compositionally biased region" description="Low complexity" evidence="8">
    <location>
        <begin position="405"/>
        <end position="418"/>
    </location>
</feature>
<keyword evidence="2" id="KW-0723">Serine/threonine-protein kinase</keyword>
<keyword evidence="6 7" id="KW-0067">ATP-binding</keyword>
<feature type="region of interest" description="Disordered" evidence="8">
    <location>
        <begin position="385"/>
        <end position="423"/>
    </location>
</feature>
<keyword evidence="12" id="KW-1185">Reference proteome</keyword>
<dbReference type="InterPro" id="IPR008271">
    <property type="entry name" value="Ser/Thr_kinase_AS"/>
</dbReference>